<evidence type="ECO:0000313" key="3">
    <source>
        <dbReference type="Proteomes" id="UP000663828"/>
    </source>
</evidence>
<dbReference type="EMBL" id="CAJNOR010000764">
    <property type="protein sequence ID" value="CAF1001580.1"/>
    <property type="molecule type" value="Genomic_DNA"/>
</dbReference>
<sequence>MSRPCSSSGVCTKSPNNTSFVSSSSNESPNTIKSRKSLFGDRECAEALKLFYKLSEENKNEILVRMSIRDTDNVQYYGARTIDEQLTILNITEEACNYVRVQIQEDEETSLFLIDPIIRYIRSYACESIQSSMEQFSQVAALEDKSVNPGYYGTVGSGRLCSFSDHFLVAGFRSESDGKEPAGICENCAGIKKSCTEFDSDSNGSSHRNDRPGIRCFRTNHMKVKLSDTGFFENVNKQANLFYHGTISEYTTQILESGIPGDDSFISSDFGPGYYLNTSFTDARDWLLKRIRGVDTKLDAVFIYKIDMNQFNIWNLSSHGEHDDNDALLNEWRKLIKLCRQKKRPFQLIYQYDGVFDSQCANPADMFYLQKEPRIRRIQSSEAKQLCVSSSKLKSKLYRDLLEAIDILDPSTSN</sequence>
<evidence type="ECO:0000256" key="1">
    <source>
        <dbReference type="SAM" id="MobiDB-lite"/>
    </source>
</evidence>
<proteinExistence type="predicted"/>
<feature type="region of interest" description="Disordered" evidence="1">
    <location>
        <begin position="1"/>
        <end position="34"/>
    </location>
</feature>
<name>A0A814GW82_ADIRI</name>
<reference evidence="2" key="1">
    <citation type="submission" date="2021-02" db="EMBL/GenBank/DDBJ databases">
        <authorList>
            <person name="Nowell W R."/>
        </authorList>
    </citation>
    <scope>NUCLEOTIDE SEQUENCE</scope>
</reference>
<evidence type="ECO:0000313" key="2">
    <source>
        <dbReference type="EMBL" id="CAF1001580.1"/>
    </source>
</evidence>
<accession>A0A814GW82</accession>
<organism evidence="2 3">
    <name type="scientific">Adineta ricciae</name>
    <name type="common">Rotifer</name>
    <dbReference type="NCBI Taxonomy" id="249248"/>
    <lineage>
        <taxon>Eukaryota</taxon>
        <taxon>Metazoa</taxon>
        <taxon>Spiralia</taxon>
        <taxon>Gnathifera</taxon>
        <taxon>Rotifera</taxon>
        <taxon>Eurotatoria</taxon>
        <taxon>Bdelloidea</taxon>
        <taxon>Adinetida</taxon>
        <taxon>Adinetidae</taxon>
        <taxon>Adineta</taxon>
    </lineage>
</organism>
<gene>
    <name evidence="2" type="ORF">XAT740_LOCUS13234</name>
</gene>
<feature type="compositionally biased region" description="Polar residues" evidence="1">
    <location>
        <begin position="1"/>
        <end position="11"/>
    </location>
</feature>
<dbReference type="Proteomes" id="UP000663828">
    <property type="component" value="Unassembled WGS sequence"/>
</dbReference>
<comment type="caution">
    <text evidence="2">The sequence shown here is derived from an EMBL/GenBank/DDBJ whole genome shotgun (WGS) entry which is preliminary data.</text>
</comment>
<feature type="compositionally biased region" description="Low complexity" evidence="1">
    <location>
        <begin position="13"/>
        <end position="32"/>
    </location>
</feature>
<keyword evidence="3" id="KW-1185">Reference proteome</keyword>
<dbReference type="AlphaFoldDB" id="A0A814GW82"/>
<protein>
    <submittedName>
        <fullName evidence="2">Uncharacterized protein</fullName>
    </submittedName>
</protein>